<protein>
    <submittedName>
        <fullName evidence="2">Uncharacterized protein</fullName>
    </submittedName>
</protein>
<dbReference type="RefSeq" id="WP_137480914.1">
    <property type="nucleotide sequence ID" value="NZ_SZZP01000015.1"/>
</dbReference>
<sequence length="134" mass="15583">MNPFAPGRRFRSRGQNYRILGTKDHWTRDDRYVEMIRYESICAHPGCDRVFMAITTKTRLRRGQLNKRCDRHHAPGVPAPVKKVKPATAKKARPKKRRLVPPGPPMTPETRERARLVWKAELAVKRGEQPSYLD</sequence>
<gene>
    <name evidence="2" type="ORF">FDV58_24820</name>
</gene>
<evidence type="ECO:0000256" key="1">
    <source>
        <dbReference type="SAM" id="MobiDB-lite"/>
    </source>
</evidence>
<feature type="region of interest" description="Disordered" evidence="1">
    <location>
        <begin position="69"/>
        <end position="113"/>
    </location>
</feature>
<organism evidence="2 3">
    <name type="scientific">Bradyrhizobium elkanii</name>
    <dbReference type="NCBI Taxonomy" id="29448"/>
    <lineage>
        <taxon>Bacteria</taxon>
        <taxon>Pseudomonadati</taxon>
        <taxon>Pseudomonadota</taxon>
        <taxon>Alphaproteobacteria</taxon>
        <taxon>Hyphomicrobiales</taxon>
        <taxon>Nitrobacteraceae</taxon>
        <taxon>Bradyrhizobium</taxon>
    </lineage>
</organism>
<proteinExistence type="predicted"/>
<comment type="caution">
    <text evidence="2">The sequence shown here is derived from an EMBL/GenBank/DDBJ whole genome shotgun (WGS) entry which is preliminary data.</text>
</comment>
<dbReference type="AlphaFoldDB" id="A0A4U6RUZ2"/>
<feature type="compositionally biased region" description="Basic residues" evidence="1">
    <location>
        <begin position="82"/>
        <end position="99"/>
    </location>
</feature>
<dbReference type="EMBL" id="SZZP01000015">
    <property type="protein sequence ID" value="TKV78927.1"/>
    <property type="molecule type" value="Genomic_DNA"/>
</dbReference>
<name>A0A4U6RUZ2_BRAEL</name>
<evidence type="ECO:0000313" key="3">
    <source>
        <dbReference type="Proteomes" id="UP000305095"/>
    </source>
</evidence>
<accession>A0A4U6RUZ2</accession>
<reference evidence="2 3" key="1">
    <citation type="submission" date="2019-05" db="EMBL/GenBank/DDBJ databases">
        <title>Draft Genome of Bradyrhizobium elkanii strain SEMIA 938, Used in Commercial Inoculants for Lupinus spp. in Brazil.</title>
        <authorList>
            <person name="Hungria M."/>
            <person name="Delamuta J.R.M."/>
            <person name="Ribeiro R.A."/>
            <person name="Nogueira M.A."/>
        </authorList>
    </citation>
    <scope>NUCLEOTIDE SEQUENCE [LARGE SCALE GENOMIC DNA]</scope>
    <source>
        <strain evidence="2 3">Semia 938</strain>
    </source>
</reference>
<evidence type="ECO:0000313" key="2">
    <source>
        <dbReference type="EMBL" id="TKV78927.1"/>
    </source>
</evidence>
<dbReference type="Proteomes" id="UP000305095">
    <property type="component" value="Unassembled WGS sequence"/>
</dbReference>